<organism evidence="1 2">
    <name type="scientific">Cyphellophora europaea (strain CBS 101466)</name>
    <name type="common">Phialophora europaea</name>
    <dbReference type="NCBI Taxonomy" id="1220924"/>
    <lineage>
        <taxon>Eukaryota</taxon>
        <taxon>Fungi</taxon>
        <taxon>Dikarya</taxon>
        <taxon>Ascomycota</taxon>
        <taxon>Pezizomycotina</taxon>
        <taxon>Eurotiomycetes</taxon>
        <taxon>Chaetothyriomycetidae</taxon>
        <taxon>Chaetothyriales</taxon>
        <taxon>Cyphellophoraceae</taxon>
        <taxon>Cyphellophora</taxon>
    </lineage>
</organism>
<accession>W2RMQ4</accession>
<proteinExistence type="predicted"/>
<dbReference type="InParanoid" id="W2RMQ4"/>
<evidence type="ECO:0000313" key="2">
    <source>
        <dbReference type="Proteomes" id="UP000030752"/>
    </source>
</evidence>
<dbReference type="VEuPathDB" id="FungiDB:HMPREF1541_07966"/>
<protein>
    <submittedName>
        <fullName evidence="1">Uncharacterized protein</fullName>
    </submittedName>
</protein>
<keyword evidence="2" id="KW-1185">Reference proteome</keyword>
<dbReference type="EMBL" id="KB822724">
    <property type="protein sequence ID" value="ETN36978.1"/>
    <property type="molecule type" value="Genomic_DNA"/>
</dbReference>
<dbReference type="GeneID" id="19975305"/>
<name>W2RMQ4_CYPE1</name>
<dbReference type="HOGENOM" id="CLU_1959496_0_0_1"/>
<dbReference type="OrthoDB" id="10532541at2759"/>
<dbReference type="AlphaFoldDB" id="W2RMQ4"/>
<reference evidence="1 2" key="1">
    <citation type="submission" date="2013-03" db="EMBL/GenBank/DDBJ databases">
        <title>The Genome Sequence of Phialophora europaea CBS 101466.</title>
        <authorList>
            <consortium name="The Broad Institute Genomics Platform"/>
            <person name="Cuomo C."/>
            <person name="de Hoog S."/>
            <person name="Gorbushina A."/>
            <person name="Walker B."/>
            <person name="Young S.K."/>
            <person name="Zeng Q."/>
            <person name="Gargeya S."/>
            <person name="Fitzgerald M."/>
            <person name="Haas B."/>
            <person name="Abouelleil A."/>
            <person name="Allen A.W."/>
            <person name="Alvarado L."/>
            <person name="Arachchi H.M."/>
            <person name="Berlin A.M."/>
            <person name="Chapman S.B."/>
            <person name="Gainer-Dewar J."/>
            <person name="Goldberg J."/>
            <person name="Griggs A."/>
            <person name="Gujja S."/>
            <person name="Hansen M."/>
            <person name="Howarth C."/>
            <person name="Imamovic A."/>
            <person name="Ireland A."/>
            <person name="Larimer J."/>
            <person name="McCowan C."/>
            <person name="Murphy C."/>
            <person name="Pearson M."/>
            <person name="Poon T.W."/>
            <person name="Priest M."/>
            <person name="Roberts A."/>
            <person name="Saif S."/>
            <person name="Shea T."/>
            <person name="Sisk P."/>
            <person name="Sykes S."/>
            <person name="Wortman J."/>
            <person name="Nusbaum C."/>
            <person name="Birren B."/>
        </authorList>
    </citation>
    <scope>NUCLEOTIDE SEQUENCE [LARGE SCALE GENOMIC DNA]</scope>
    <source>
        <strain evidence="1 2">CBS 101466</strain>
    </source>
</reference>
<evidence type="ECO:0000313" key="1">
    <source>
        <dbReference type="EMBL" id="ETN36978.1"/>
    </source>
</evidence>
<sequence length="128" mass="14196">MPPHQSQQPAAPTVPQGPNHQLNVLRQLLDTQVKAEATLAGTDDRAPAAALKEDINRRKAPITEEFHDFLHDPFTNLPASDFTDPEKHALRRLRAAIVSVMEQSSESNKKELKAANMSLVRLMGPDEQ</sequence>
<dbReference type="Proteomes" id="UP000030752">
    <property type="component" value="Unassembled WGS sequence"/>
</dbReference>
<dbReference type="eggNOG" id="ENOG502T5BT">
    <property type="taxonomic scope" value="Eukaryota"/>
</dbReference>
<dbReference type="RefSeq" id="XP_008720510.1">
    <property type="nucleotide sequence ID" value="XM_008722288.1"/>
</dbReference>
<gene>
    <name evidence="1" type="ORF">HMPREF1541_07966</name>
</gene>